<dbReference type="Gene3D" id="3.40.50.300">
    <property type="entry name" value="P-loop containing nucleotide triphosphate hydrolases"/>
    <property type="match status" value="1"/>
</dbReference>
<dbReference type="SMART" id="SM00382">
    <property type="entry name" value="AAA"/>
    <property type="match status" value="1"/>
</dbReference>
<evidence type="ECO:0000256" key="3">
    <source>
        <dbReference type="ARBA" id="ARBA00022741"/>
    </source>
</evidence>
<dbReference type="InterPro" id="IPR003439">
    <property type="entry name" value="ABC_transporter-like_ATP-bd"/>
</dbReference>
<dbReference type="Gene3D" id="1.20.1560.10">
    <property type="entry name" value="ABC transporter type 1, transmembrane domain"/>
    <property type="match status" value="1"/>
</dbReference>
<dbReference type="OrthoDB" id="9762778at2"/>
<dbReference type="PANTHER" id="PTHR24221">
    <property type="entry name" value="ATP-BINDING CASSETTE SUB-FAMILY B"/>
    <property type="match status" value="1"/>
</dbReference>
<feature type="domain" description="ABC transporter" evidence="8">
    <location>
        <begin position="372"/>
        <end position="599"/>
    </location>
</feature>
<evidence type="ECO:0000313" key="11">
    <source>
        <dbReference type="Proteomes" id="UP000441797"/>
    </source>
</evidence>
<protein>
    <submittedName>
        <fullName evidence="10">ABC transporter ATP-binding protein</fullName>
    </submittedName>
</protein>
<accession>A0A6N8G275</accession>
<dbReference type="GO" id="GO:0016887">
    <property type="term" value="F:ATP hydrolysis activity"/>
    <property type="evidence" value="ECO:0007669"/>
    <property type="project" value="InterPro"/>
</dbReference>
<comment type="caution">
    <text evidence="10">The sequence shown here is derived from an EMBL/GenBank/DDBJ whole genome shotgun (WGS) entry which is preliminary data.</text>
</comment>
<keyword evidence="3" id="KW-0547">Nucleotide-binding</keyword>
<dbReference type="PANTHER" id="PTHR24221:SF423">
    <property type="entry name" value="ABC TRANSPORTER"/>
    <property type="match status" value="1"/>
</dbReference>
<keyword evidence="2 7" id="KW-0812">Transmembrane</keyword>
<dbReference type="GO" id="GO:0005886">
    <property type="term" value="C:plasma membrane"/>
    <property type="evidence" value="ECO:0007669"/>
    <property type="project" value="UniProtKB-SubCell"/>
</dbReference>
<keyword evidence="11" id="KW-1185">Reference proteome</keyword>
<evidence type="ECO:0000256" key="2">
    <source>
        <dbReference type="ARBA" id="ARBA00022692"/>
    </source>
</evidence>
<dbReference type="CDD" id="cd07346">
    <property type="entry name" value="ABC_6TM_exporters"/>
    <property type="match status" value="1"/>
</dbReference>
<evidence type="ECO:0000256" key="7">
    <source>
        <dbReference type="SAM" id="Phobius"/>
    </source>
</evidence>
<feature type="transmembrane region" description="Helical" evidence="7">
    <location>
        <begin position="253"/>
        <end position="277"/>
    </location>
</feature>
<dbReference type="AlphaFoldDB" id="A0A6N8G275"/>
<sequence length="601" mass="66977">MVAAKSQKPPTWALLWHMMLYQPRLCAIDSIIWVFGMGLPIVPGLLIREFFDTLTGNAPLRFSPWTIIILLLAIGFIRIAMIVLGRFTNTQLRFAVSSLLRRNLLDSLFSQPGAQPLFALDNTNKTVSRGEVISFFRDDVEQIEETIAWIGSLPGYGLIVLGSVVVLLSINVQITLFVFLPLIGIAAVVQYAETRLKQYRQASYQATQHVTGLISDLFTAIGTIKVTGAQHDVLNHFRTMNEHRRQTMLRDRVLTAMLESVFQNIGSLGTGGILLLASQSMSAGSALTVGDFALFVYYLSFITSFLDYFGRFMLLCKQSQVSFDRLATLLRDAPIQTLVAHHRLYLSVLGRQPTLPPIKQPKRNQNSHLHELTAFNLTYRYPGTDRGIHGINLKLVRGSLTVITGRIGSGKTTLLRVLLGLLPMEAGAIYWNGSKIDPSPHFFIPPRSAYTPQVPQLLSTTLGENLRLGLTVEEDQLKQAIALAAFEQDLATMPEALDTQIGANGMRLSGGQVQRVAATRMFVRQPELLVFDDLSSALDVETEKILWKRLFAATAWTPTCLVVSHRPTLLQRAERIIVLEDGRVQAEGKWDDLQDFSFLNT</sequence>
<dbReference type="SUPFAM" id="SSF90123">
    <property type="entry name" value="ABC transporter transmembrane region"/>
    <property type="match status" value="1"/>
</dbReference>
<feature type="transmembrane region" description="Helical" evidence="7">
    <location>
        <begin position="21"/>
        <end position="42"/>
    </location>
</feature>
<feature type="transmembrane region" description="Helical" evidence="7">
    <location>
        <begin position="62"/>
        <end position="84"/>
    </location>
</feature>
<dbReference type="InterPro" id="IPR003593">
    <property type="entry name" value="AAA+_ATPase"/>
</dbReference>
<feature type="domain" description="ABC transmembrane type-1" evidence="9">
    <location>
        <begin position="34"/>
        <end position="318"/>
    </location>
</feature>
<dbReference type="EMBL" id="NAPY01000039">
    <property type="protein sequence ID" value="MUL38447.1"/>
    <property type="molecule type" value="Genomic_DNA"/>
</dbReference>
<evidence type="ECO:0000256" key="5">
    <source>
        <dbReference type="ARBA" id="ARBA00022989"/>
    </source>
</evidence>
<evidence type="ECO:0000256" key="6">
    <source>
        <dbReference type="ARBA" id="ARBA00023136"/>
    </source>
</evidence>
<dbReference type="PROSITE" id="PS50929">
    <property type="entry name" value="ABC_TM1F"/>
    <property type="match status" value="1"/>
</dbReference>
<dbReference type="InterPro" id="IPR027417">
    <property type="entry name" value="P-loop_NTPase"/>
</dbReference>
<organism evidence="10 11">
    <name type="scientific">Gloeocapsopsis dulcis AAB1 = 1H9</name>
    <dbReference type="NCBI Taxonomy" id="1433147"/>
    <lineage>
        <taxon>Bacteria</taxon>
        <taxon>Bacillati</taxon>
        <taxon>Cyanobacteriota</taxon>
        <taxon>Cyanophyceae</taxon>
        <taxon>Oscillatoriophycideae</taxon>
        <taxon>Chroococcales</taxon>
        <taxon>Chroococcaceae</taxon>
        <taxon>Gloeocapsopsis</taxon>
        <taxon>Gloeocapsopsis dulcis</taxon>
    </lineage>
</organism>
<dbReference type="GO" id="GO:0140359">
    <property type="term" value="F:ABC-type transporter activity"/>
    <property type="evidence" value="ECO:0007669"/>
    <property type="project" value="InterPro"/>
</dbReference>
<dbReference type="GO" id="GO:0005524">
    <property type="term" value="F:ATP binding"/>
    <property type="evidence" value="ECO:0007669"/>
    <property type="project" value="UniProtKB-KW"/>
</dbReference>
<dbReference type="InterPro" id="IPR011527">
    <property type="entry name" value="ABC1_TM_dom"/>
</dbReference>
<keyword evidence="4 10" id="KW-0067">ATP-binding</keyword>
<keyword evidence="5 7" id="KW-1133">Transmembrane helix</keyword>
<name>A0A6N8G275_9CHRO</name>
<feature type="transmembrane region" description="Helical" evidence="7">
    <location>
        <begin position="174"/>
        <end position="192"/>
    </location>
</feature>
<proteinExistence type="predicted"/>
<dbReference type="InterPro" id="IPR039421">
    <property type="entry name" value="Type_1_exporter"/>
</dbReference>
<evidence type="ECO:0000256" key="1">
    <source>
        <dbReference type="ARBA" id="ARBA00004651"/>
    </source>
</evidence>
<dbReference type="InterPro" id="IPR036640">
    <property type="entry name" value="ABC1_TM_sf"/>
</dbReference>
<dbReference type="Pfam" id="PF00005">
    <property type="entry name" value="ABC_tran"/>
    <property type="match status" value="1"/>
</dbReference>
<dbReference type="RefSeq" id="WP_105219381.1">
    <property type="nucleotide sequence ID" value="NZ_CAWNSU010000034.1"/>
</dbReference>
<keyword evidence="6 7" id="KW-0472">Membrane</keyword>
<evidence type="ECO:0000256" key="4">
    <source>
        <dbReference type="ARBA" id="ARBA00022840"/>
    </source>
</evidence>
<evidence type="ECO:0000313" key="10">
    <source>
        <dbReference type="EMBL" id="MUL38447.1"/>
    </source>
</evidence>
<evidence type="ECO:0000259" key="9">
    <source>
        <dbReference type="PROSITE" id="PS50929"/>
    </source>
</evidence>
<feature type="transmembrane region" description="Helical" evidence="7">
    <location>
        <begin position="289"/>
        <end position="309"/>
    </location>
</feature>
<feature type="transmembrane region" description="Helical" evidence="7">
    <location>
        <begin position="147"/>
        <end position="168"/>
    </location>
</feature>
<dbReference type="PROSITE" id="PS50893">
    <property type="entry name" value="ABC_TRANSPORTER_2"/>
    <property type="match status" value="1"/>
</dbReference>
<dbReference type="Proteomes" id="UP000441797">
    <property type="component" value="Unassembled WGS sequence"/>
</dbReference>
<gene>
    <name evidence="10" type="ORF">BWI75_19490</name>
</gene>
<evidence type="ECO:0000259" key="8">
    <source>
        <dbReference type="PROSITE" id="PS50893"/>
    </source>
</evidence>
<comment type="subcellular location">
    <subcellularLocation>
        <location evidence="1">Cell membrane</location>
        <topology evidence="1">Multi-pass membrane protein</topology>
    </subcellularLocation>
</comment>
<reference evidence="10 11" key="1">
    <citation type="journal article" date="2019" name="Front. Microbiol.">
        <title>Genomic Features for Desiccation Tolerance and Sugar Biosynthesis in the Extremophile Gloeocapsopsis sp. UTEX B3054.</title>
        <authorList>
            <person name="Urrejola C."/>
            <person name="Alcorta J."/>
            <person name="Salas L."/>
            <person name="Vasquez M."/>
            <person name="Polz M.F."/>
            <person name="Vicuna R."/>
            <person name="Diez B."/>
        </authorList>
    </citation>
    <scope>NUCLEOTIDE SEQUENCE [LARGE SCALE GENOMIC DNA]</scope>
    <source>
        <strain evidence="10 11">1H9</strain>
    </source>
</reference>
<dbReference type="Pfam" id="PF00664">
    <property type="entry name" value="ABC_membrane"/>
    <property type="match status" value="1"/>
</dbReference>
<dbReference type="SUPFAM" id="SSF52540">
    <property type="entry name" value="P-loop containing nucleoside triphosphate hydrolases"/>
    <property type="match status" value="1"/>
</dbReference>